<dbReference type="Proteomes" id="UP000692954">
    <property type="component" value="Unassembled WGS sequence"/>
</dbReference>
<name>A0A8S1K5M3_9CILI</name>
<comment type="caution">
    <text evidence="1">The sequence shown here is derived from an EMBL/GenBank/DDBJ whole genome shotgun (WGS) entry which is preliminary data.</text>
</comment>
<protein>
    <submittedName>
        <fullName evidence="1">Uncharacterized protein</fullName>
    </submittedName>
</protein>
<gene>
    <name evidence="1" type="ORF">PSON_ATCC_30995.1.T0030128</name>
</gene>
<evidence type="ECO:0000313" key="2">
    <source>
        <dbReference type="Proteomes" id="UP000692954"/>
    </source>
</evidence>
<organism evidence="1 2">
    <name type="scientific">Paramecium sonneborni</name>
    <dbReference type="NCBI Taxonomy" id="65129"/>
    <lineage>
        <taxon>Eukaryota</taxon>
        <taxon>Sar</taxon>
        <taxon>Alveolata</taxon>
        <taxon>Ciliophora</taxon>
        <taxon>Intramacronucleata</taxon>
        <taxon>Oligohymenophorea</taxon>
        <taxon>Peniculida</taxon>
        <taxon>Parameciidae</taxon>
        <taxon>Paramecium</taxon>
    </lineage>
</organism>
<keyword evidence="2" id="KW-1185">Reference proteome</keyword>
<dbReference type="AlphaFoldDB" id="A0A8S1K5M3"/>
<evidence type="ECO:0000313" key="1">
    <source>
        <dbReference type="EMBL" id="CAD8048236.1"/>
    </source>
</evidence>
<accession>A0A8S1K5M3</accession>
<reference evidence="1" key="1">
    <citation type="submission" date="2021-01" db="EMBL/GenBank/DDBJ databases">
        <authorList>
            <consortium name="Genoscope - CEA"/>
            <person name="William W."/>
        </authorList>
    </citation>
    <scope>NUCLEOTIDE SEQUENCE</scope>
</reference>
<sequence length="75" mass="8942">MKESKKQLIINLEAIELQNLLRDQDPEQLATQEEVLIEQNKKLQEKVIKFKLIAKLSQEQRQSLQKFLIQILKQQ</sequence>
<proteinExistence type="predicted"/>
<dbReference type="EMBL" id="CAJJDN010000003">
    <property type="protein sequence ID" value="CAD8048236.1"/>
    <property type="molecule type" value="Genomic_DNA"/>
</dbReference>